<accession>A0A239PZP6</accession>
<keyword evidence="2" id="KW-0808">Transferase</keyword>
<dbReference type="EMBL" id="FZQA01000008">
    <property type="protein sequence ID" value="SNT75436.1"/>
    <property type="molecule type" value="Genomic_DNA"/>
</dbReference>
<evidence type="ECO:0000313" key="3">
    <source>
        <dbReference type="Proteomes" id="UP000198346"/>
    </source>
</evidence>
<dbReference type="Gene3D" id="3.40.30.10">
    <property type="entry name" value="Glutaredoxin"/>
    <property type="match status" value="1"/>
</dbReference>
<dbReference type="Proteomes" id="UP000198346">
    <property type="component" value="Unassembled WGS sequence"/>
</dbReference>
<dbReference type="GO" id="GO:0016740">
    <property type="term" value="F:transferase activity"/>
    <property type="evidence" value="ECO:0007669"/>
    <property type="project" value="UniProtKB-KW"/>
</dbReference>
<reference evidence="2 3" key="1">
    <citation type="submission" date="2017-07" db="EMBL/GenBank/DDBJ databases">
        <authorList>
            <person name="Sun Z.S."/>
            <person name="Albrecht U."/>
            <person name="Echele G."/>
            <person name="Lee C.C."/>
        </authorList>
    </citation>
    <scope>NUCLEOTIDE SEQUENCE [LARGE SCALE GENOMIC DNA]</scope>
    <source>
        <strain evidence="2 3">CGMCC 1.12710</strain>
    </source>
</reference>
<dbReference type="InterPro" id="IPR004045">
    <property type="entry name" value="Glutathione_S-Trfase_N"/>
</dbReference>
<name>A0A239PZP6_9PROT</name>
<evidence type="ECO:0000313" key="2">
    <source>
        <dbReference type="EMBL" id="SNT75436.1"/>
    </source>
</evidence>
<dbReference type="AlphaFoldDB" id="A0A239PZP6"/>
<proteinExistence type="predicted"/>
<dbReference type="PROSITE" id="PS50404">
    <property type="entry name" value="GST_NTER"/>
    <property type="match status" value="1"/>
</dbReference>
<dbReference type="SUPFAM" id="SSF52833">
    <property type="entry name" value="Thioredoxin-like"/>
    <property type="match status" value="1"/>
</dbReference>
<sequence>MPLTLYYHPLSPYCWKALIAFYEGDVPFTPRVVDLMDETDAAVF</sequence>
<gene>
    <name evidence="2" type="ORF">SAMN06297382_2738</name>
</gene>
<organism evidence="2 3">
    <name type="scientific">Amphiplicatus metriothermophilus</name>
    <dbReference type="NCBI Taxonomy" id="1519374"/>
    <lineage>
        <taxon>Bacteria</taxon>
        <taxon>Pseudomonadati</taxon>
        <taxon>Pseudomonadota</taxon>
        <taxon>Alphaproteobacteria</taxon>
        <taxon>Parvularculales</taxon>
        <taxon>Parvularculaceae</taxon>
        <taxon>Amphiplicatus</taxon>
    </lineage>
</organism>
<protein>
    <submittedName>
        <fullName evidence="2">Glutathione S-transferase, N-terminal domain</fullName>
    </submittedName>
</protein>
<keyword evidence="3" id="KW-1185">Reference proteome</keyword>
<evidence type="ECO:0000259" key="1">
    <source>
        <dbReference type="PROSITE" id="PS50404"/>
    </source>
</evidence>
<dbReference type="RefSeq" id="WP_183233974.1">
    <property type="nucleotide sequence ID" value="NZ_FZQA01000008.1"/>
</dbReference>
<dbReference type="CDD" id="cd00570">
    <property type="entry name" value="GST_N_family"/>
    <property type="match status" value="1"/>
</dbReference>
<dbReference type="InterPro" id="IPR036249">
    <property type="entry name" value="Thioredoxin-like_sf"/>
</dbReference>
<dbReference type="Pfam" id="PF13417">
    <property type="entry name" value="GST_N_3"/>
    <property type="match status" value="1"/>
</dbReference>
<feature type="domain" description="GST N-terminal" evidence="1">
    <location>
        <begin position="1"/>
        <end position="44"/>
    </location>
</feature>